<reference evidence="5" key="1">
    <citation type="journal article" date="2019" name="Int. J. Syst. Evol. Microbiol.">
        <title>The Global Catalogue of Microorganisms (GCM) 10K type strain sequencing project: providing services to taxonomists for standard genome sequencing and annotation.</title>
        <authorList>
            <consortium name="The Broad Institute Genomics Platform"/>
            <consortium name="The Broad Institute Genome Sequencing Center for Infectious Disease"/>
            <person name="Wu L."/>
            <person name="Ma J."/>
        </authorList>
    </citation>
    <scope>NUCLEOTIDE SEQUENCE [LARGE SCALE GENOMIC DNA]</scope>
    <source>
        <strain evidence="5">NBRC 102520</strain>
    </source>
</reference>
<dbReference type="InterPro" id="IPR001638">
    <property type="entry name" value="Solute-binding_3/MltF_N"/>
</dbReference>
<protein>
    <submittedName>
        <fullName evidence="4">Ectoine/hydroxyectoine ABC transporter substrate-binding protein EhuB</fullName>
    </submittedName>
</protein>
<keyword evidence="5" id="KW-1185">Reference proteome</keyword>
<feature type="domain" description="Solute-binding protein family 3/N-terminal" evidence="3">
    <location>
        <begin position="38"/>
        <end position="260"/>
    </location>
</feature>
<feature type="signal peptide" evidence="2">
    <location>
        <begin position="1"/>
        <end position="23"/>
    </location>
</feature>
<feature type="chain" id="PRO_5046618734" evidence="2">
    <location>
        <begin position="24"/>
        <end position="282"/>
    </location>
</feature>
<evidence type="ECO:0000313" key="5">
    <source>
        <dbReference type="Proteomes" id="UP001156905"/>
    </source>
</evidence>
<sequence>MRVRSKLSLLLVALTGCSFPTSSQTEDSLLVSIRKAGKVKVAVASLPPYMMMSPSGEATGAIVDLHNMVLKRLGLPALTPVFTQWDAMIPGLQAHQFDYVASLAITEARCKQMLFSGPQYAYQLGLFVLPGNPKSLTSVADVARSRDIKMAIITSAAWMTYVLKQGVKSEQFVRVPDVQASLATVVGGRADVYIDSQVSIPSPEQKGVELVVDEQSPVFVSGAVFRKEDVRFRDAFSEQLHLLIRSGAIQDLSNKYGVANGHAEAELLARLTKASDAVPSCE</sequence>
<evidence type="ECO:0000256" key="1">
    <source>
        <dbReference type="ARBA" id="ARBA00022729"/>
    </source>
</evidence>
<accession>A0ABQ6BDQ7</accession>
<dbReference type="Gene3D" id="3.40.190.10">
    <property type="entry name" value="Periplasmic binding protein-like II"/>
    <property type="match status" value="2"/>
</dbReference>
<name>A0ABQ6BDQ7_9BRAD</name>
<dbReference type="SUPFAM" id="SSF53850">
    <property type="entry name" value="Periplasmic binding protein-like II"/>
    <property type="match status" value="1"/>
</dbReference>
<comment type="caution">
    <text evidence="4">The sequence shown here is derived from an EMBL/GenBank/DDBJ whole genome shotgun (WGS) entry which is preliminary data.</text>
</comment>
<dbReference type="RefSeq" id="WP_284276144.1">
    <property type="nucleotide sequence ID" value="NZ_BSOW01000070.1"/>
</dbReference>
<dbReference type="EMBL" id="BSOW01000070">
    <property type="protein sequence ID" value="GLR92188.1"/>
    <property type="molecule type" value="Genomic_DNA"/>
</dbReference>
<dbReference type="SMART" id="SM00062">
    <property type="entry name" value="PBPb"/>
    <property type="match status" value="1"/>
</dbReference>
<dbReference type="PANTHER" id="PTHR35936:SF17">
    <property type="entry name" value="ARGININE-BINDING EXTRACELLULAR PROTEIN ARTP"/>
    <property type="match status" value="1"/>
</dbReference>
<evidence type="ECO:0000313" key="4">
    <source>
        <dbReference type="EMBL" id="GLR92188.1"/>
    </source>
</evidence>
<evidence type="ECO:0000256" key="2">
    <source>
        <dbReference type="SAM" id="SignalP"/>
    </source>
</evidence>
<dbReference type="Proteomes" id="UP001156905">
    <property type="component" value="Unassembled WGS sequence"/>
</dbReference>
<dbReference type="Pfam" id="PF00497">
    <property type="entry name" value="SBP_bac_3"/>
    <property type="match status" value="1"/>
</dbReference>
<proteinExistence type="predicted"/>
<gene>
    <name evidence="4" type="ORF">GCM10007857_89080</name>
</gene>
<organism evidence="4 5">
    <name type="scientific">Bradyrhizobium iriomotense</name>
    <dbReference type="NCBI Taxonomy" id="441950"/>
    <lineage>
        <taxon>Bacteria</taxon>
        <taxon>Pseudomonadati</taxon>
        <taxon>Pseudomonadota</taxon>
        <taxon>Alphaproteobacteria</taxon>
        <taxon>Hyphomicrobiales</taxon>
        <taxon>Nitrobacteraceae</taxon>
        <taxon>Bradyrhizobium</taxon>
    </lineage>
</organism>
<keyword evidence="1 2" id="KW-0732">Signal</keyword>
<dbReference type="PANTHER" id="PTHR35936">
    <property type="entry name" value="MEMBRANE-BOUND LYTIC MUREIN TRANSGLYCOSYLASE F"/>
    <property type="match status" value="1"/>
</dbReference>
<evidence type="ECO:0000259" key="3">
    <source>
        <dbReference type="SMART" id="SM00062"/>
    </source>
</evidence>
<dbReference type="PROSITE" id="PS51257">
    <property type="entry name" value="PROKAR_LIPOPROTEIN"/>
    <property type="match status" value="1"/>
</dbReference>